<protein>
    <recommendedName>
        <fullName evidence="2">Phosphohydrolase</fullName>
    </recommendedName>
</protein>
<dbReference type="SUPFAM" id="SSF109604">
    <property type="entry name" value="HD-domain/PDEase-like"/>
    <property type="match status" value="1"/>
</dbReference>
<feature type="non-terminal residue" evidence="1">
    <location>
        <position position="123"/>
    </location>
</feature>
<dbReference type="AlphaFoldDB" id="K1SG53"/>
<comment type="caution">
    <text evidence="1">The sequence shown here is derived from an EMBL/GenBank/DDBJ whole genome shotgun (WGS) entry which is preliminary data.</text>
</comment>
<dbReference type="EMBL" id="AJWZ01006502">
    <property type="protein sequence ID" value="EKC59587.1"/>
    <property type="molecule type" value="Genomic_DNA"/>
</dbReference>
<reference evidence="1" key="1">
    <citation type="journal article" date="2013" name="Environ. Microbiol.">
        <title>Microbiota from the distal guts of lean and obese adolescents exhibit partial functional redundancy besides clear differences in community structure.</title>
        <authorList>
            <person name="Ferrer M."/>
            <person name="Ruiz A."/>
            <person name="Lanza F."/>
            <person name="Haange S.B."/>
            <person name="Oberbach A."/>
            <person name="Till H."/>
            <person name="Bargiela R."/>
            <person name="Campoy C."/>
            <person name="Segura M.T."/>
            <person name="Richter M."/>
            <person name="von Bergen M."/>
            <person name="Seifert J."/>
            <person name="Suarez A."/>
        </authorList>
    </citation>
    <scope>NUCLEOTIDE SEQUENCE</scope>
</reference>
<evidence type="ECO:0008006" key="2">
    <source>
        <dbReference type="Google" id="ProtNLM"/>
    </source>
</evidence>
<proteinExistence type="predicted"/>
<sequence length="123" mass="13987">MYVNRYCTRSGKKCKIYLGSGIVANTRKNEISTINKIRFDPTNPCEDDIDIRDIAHALSMMTRANGHFTEFYSVARHSVNCALEATARGYSKRVALFCLLHDSAESYIGDMTRPLKMHFPLFS</sequence>
<name>K1SG53_9ZZZZ</name>
<evidence type="ECO:0000313" key="1">
    <source>
        <dbReference type="EMBL" id="EKC59587.1"/>
    </source>
</evidence>
<organism evidence="1">
    <name type="scientific">human gut metagenome</name>
    <dbReference type="NCBI Taxonomy" id="408170"/>
    <lineage>
        <taxon>unclassified sequences</taxon>
        <taxon>metagenomes</taxon>
        <taxon>organismal metagenomes</taxon>
    </lineage>
</organism>
<accession>K1SG53</accession>
<gene>
    <name evidence="1" type="ORF">OBE_09423</name>
</gene>
<dbReference type="Gene3D" id="1.10.3210.10">
    <property type="entry name" value="Hypothetical protein af1432"/>
    <property type="match status" value="1"/>
</dbReference>